<evidence type="ECO:0000313" key="8">
    <source>
        <dbReference type="EMBL" id="KAK4267733.1"/>
    </source>
</evidence>
<dbReference type="SMART" id="SM00184">
    <property type="entry name" value="RING"/>
    <property type="match status" value="1"/>
</dbReference>
<dbReference type="Proteomes" id="UP001293593">
    <property type="component" value="Unassembled WGS sequence"/>
</dbReference>
<dbReference type="EMBL" id="JAWXYG010000007">
    <property type="protein sequence ID" value="KAK4267733.1"/>
    <property type="molecule type" value="Genomic_DNA"/>
</dbReference>
<dbReference type="GO" id="GO:0061630">
    <property type="term" value="F:ubiquitin protein ligase activity"/>
    <property type="evidence" value="ECO:0007669"/>
    <property type="project" value="UniProtKB-EC"/>
</dbReference>
<evidence type="ECO:0000256" key="1">
    <source>
        <dbReference type="ARBA" id="ARBA00000900"/>
    </source>
</evidence>
<evidence type="ECO:0000256" key="5">
    <source>
        <dbReference type="ARBA" id="ARBA00022833"/>
    </source>
</evidence>
<evidence type="ECO:0000256" key="3">
    <source>
        <dbReference type="ARBA" id="ARBA00022723"/>
    </source>
</evidence>
<sequence length="217" mass="25056">MPCEKLIRDIPIFLRRNVADYLSENDVRSLASEIISYHQEVIQRTTIRTIEHRLIPLIVDLHVDTSDDHGLVPLFFDLHTIALSRDNEYIMDVGDDDQEYHAVDSSIQQSFDYDNRHMINTTDDLESAEINQLLEESIQHLFIVPTTQEAIALLKTMKISDDKVKEGQCSICLEDFDDRGDGVLALPCDHFFHNNCIMKWLNTGHTCPLCRFKLPIE</sequence>
<protein>
    <recommendedName>
        <fullName evidence="2">RING-type E3 ubiquitin transferase</fullName>
        <ecNumber evidence="2">2.3.2.27</ecNumber>
    </recommendedName>
</protein>
<dbReference type="PANTHER" id="PTHR15710">
    <property type="entry name" value="E3 UBIQUITIN-PROTEIN LIGASE PRAJA"/>
    <property type="match status" value="1"/>
</dbReference>
<evidence type="ECO:0000313" key="9">
    <source>
        <dbReference type="Proteomes" id="UP001293593"/>
    </source>
</evidence>
<organism evidence="8 9">
    <name type="scientific">Acacia crassicarpa</name>
    <name type="common">northern wattle</name>
    <dbReference type="NCBI Taxonomy" id="499986"/>
    <lineage>
        <taxon>Eukaryota</taxon>
        <taxon>Viridiplantae</taxon>
        <taxon>Streptophyta</taxon>
        <taxon>Embryophyta</taxon>
        <taxon>Tracheophyta</taxon>
        <taxon>Spermatophyta</taxon>
        <taxon>Magnoliopsida</taxon>
        <taxon>eudicotyledons</taxon>
        <taxon>Gunneridae</taxon>
        <taxon>Pentapetalae</taxon>
        <taxon>rosids</taxon>
        <taxon>fabids</taxon>
        <taxon>Fabales</taxon>
        <taxon>Fabaceae</taxon>
        <taxon>Caesalpinioideae</taxon>
        <taxon>mimosoid clade</taxon>
        <taxon>Acacieae</taxon>
        <taxon>Acacia</taxon>
    </lineage>
</organism>
<gene>
    <name evidence="8" type="ORF">QN277_024473</name>
</gene>
<reference evidence="8" key="1">
    <citation type="submission" date="2023-10" db="EMBL/GenBank/DDBJ databases">
        <title>Chromosome-level genome of the transformable northern wattle, Acacia crassicarpa.</title>
        <authorList>
            <person name="Massaro I."/>
            <person name="Sinha N.R."/>
            <person name="Poethig S."/>
            <person name="Leichty A.R."/>
        </authorList>
    </citation>
    <scope>NUCLEOTIDE SEQUENCE</scope>
    <source>
        <strain evidence="8">Acra3RX</strain>
        <tissue evidence="8">Leaf</tissue>
    </source>
</reference>
<keyword evidence="9" id="KW-1185">Reference proteome</keyword>
<evidence type="ECO:0000256" key="4">
    <source>
        <dbReference type="ARBA" id="ARBA00022771"/>
    </source>
</evidence>
<dbReference type="EC" id="2.3.2.27" evidence="2"/>
<dbReference type="SMART" id="SM00744">
    <property type="entry name" value="RINGv"/>
    <property type="match status" value="1"/>
</dbReference>
<dbReference type="Pfam" id="PF13639">
    <property type="entry name" value="zf-RING_2"/>
    <property type="match status" value="1"/>
</dbReference>
<dbReference type="InterPro" id="IPR013083">
    <property type="entry name" value="Znf_RING/FYVE/PHD"/>
</dbReference>
<dbReference type="PROSITE" id="PS50089">
    <property type="entry name" value="ZF_RING_2"/>
    <property type="match status" value="1"/>
</dbReference>
<dbReference type="Gene3D" id="3.30.40.10">
    <property type="entry name" value="Zinc/RING finger domain, C3HC4 (zinc finger)"/>
    <property type="match status" value="1"/>
</dbReference>
<dbReference type="AlphaFoldDB" id="A0AAE1JG00"/>
<dbReference type="GO" id="GO:0005737">
    <property type="term" value="C:cytoplasm"/>
    <property type="evidence" value="ECO:0007669"/>
    <property type="project" value="TreeGrafter"/>
</dbReference>
<accession>A0AAE1JG00</accession>
<keyword evidence="4 6" id="KW-0863">Zinc-finger</keyword>
<evidence type="ECO:0000256" key="6">
    <source>
        <dbReference type="PROSITE-ProRule" id="PRU00175"/>
    </source>
</evidence>
<comment type="caution">
    <text evidence="8">The sequence shown here is derived from an EMBL/GenBank/DDBJ whole genome shotgun (WGS) entry which is preliminary data.</text>
</comment>
<evidence type="ECO:0000256" key="2">
    <source>
        <dbReference type="ARBA" id="ARBA00012483"/>
    </source>
</evidence>
<evidence type="ECO:0000259" key="7">
    <source>
        <dbReference type="PROSITE" id="PS50089"/>
    </source>
</evidence>
<dbReference type="GO" id="GO:0016567">
    <property type="term" value="P:protein ubiquitination"/>
    <property type="evidence" value="ECO:0007669"/>
    <property type="project" value="TreeGrafter"/>
</dbReference>
<dbReference type="InterPro" id="IPR011016">
    <property type="entry name" value="Znf_RING-CH"/>
</dbReference>
<comment type="catalytic activity">
    <reaction evidence="1">
        <text>S-ubiquitinyl-[E2 ubiquitin-conjugating enzyme]-L-cysteine + [acceptor protein]-L-lysine = [E2 ubiquitin-conjugating enzyme]-L-cysteine + N(6)-ubiquitinyl-[acceptor protein]-L-lysine.</text>
        <dbReference type="EC" id="2.3.2.27"/>
    </reaction>
</comment>
<keyword evidence="5" id="KW-0862">Zinc</keyword>
<dbReference type="GO" id="GO:0008270">
    <property type="term" value="F:zinc ion binding"/>
    <property type="evidence" value="ECO:0007669"/>
    <property type="project" value="UniProtKB-KW"/>
</dbReference>
<dbReference type="SUPFAM" id="SSF57850">
    <property type="entry name" value="RING/U-box"/>
    <property type="match status" value="1"/>
</dbReference>
<dbReference type="InterPro" id="IPR001841">
    <property type="entry name" value="Znf_RING"/>
</dbReference>
<name>A0AAE1JG00_9FABA</name>
<keyword evidence="3" id="KW-0479">Metal-binding</keyword>
<dbReference type="PANTHER" id="PTHR15710:SF217">
    <property type="entry name" value="E3 UBIQUITIN-PROTEIN LIGASE RDUF2"/>
    <property type="match status" value="1"/>
</dbReference>
<dbReference type="CDD" id="cd16454">
    <property type="entry name" value="RING-H2_PA-TM-RING"/>
    <property type="match status" value="1"/>
</dbReference>
<proteinExistence type="predicted"/>
<feature type="domain" description="RING-type" evidence="7">
    <location>
        <begin position="169"/>
        <end position="211"/>
    </location>
</feature>